<comment type="caution">
    <text evidence="2">The sequence shown here is derived from an EMBL/GenBank/DDBJ whole genome shotgun (WGS) entry which is preliminary data.</text>
</comment>
<feature type="region of interest" description="Disordered" evidence="1">
    <location>
        <begin position="171"/>
        <end position="234"/>
    </location>
</feature>
<gene>
    <name evidence="2" type="ORF">M0813_05540</name>
</gene>
<feature type="compositionally biased region" description="Basic residues" evidence="1">
    <location>
        <begin position="133"/>
        <end position="153"/>
    </location>
</feature>
<feature type="compositionally biased region" description="Basic and acidic residues" evidence="1">
    <location>
        <begin position="394"/>
        <end position="443"/>
    </location>
</feature>
<reference evidence="2" key="1">
    <citation type="submission" date="2022-08" db="EMBL/GenBank/DDBJ databases">
        <title>Novel sulfate-reducing endosymbionts in the free-living metamonad Anaeramoeba.</title>
        <authorList>
            <person name="Jerlstrom-Hultqvist J."/>
            <person name="Cepicka I."/>
            <person name="Gallot-Lavallee L."/>
            <person name="Salas-Leiva D."/>
            <person name="Curtis B.A."/>
            <person name="Zahonova K."/>
            <person name="Pipaliya S."/>
            <person name="Dacks J."/>
            <person name="Roger A.J."/>
        </authorList>
    </citation>
    <scope>NUCLEOTIDE SEQUENCE</scope>
    <source>
        <strain evidence="2">Schooner1</strain>
    </source>
</reference>
<feature type="region of interest" description="Disordered" evidence="1">
    <location>
        <begin position="379"/>
        <end position="443"/>
    </location>
</feature>
<keyword evidence="3" id="KW-1185">Reference proteome</keyword>
<keyword evidence="2" id="KW-0472">Membrane</keyword>
<evidence type="ECO:0000313" key="2">
    <source>
        <dbReference type="EMBL" id="KAJ6231809.1"/>
    </source>
</evidence>
<evidence type="ECO:0000313" key="3">
    <source>
        <dbReference type="Proteomes" id="UP001150062"/>
    </source>
</evidence>
<protein>
    <submittedName>
        <fullName evidence="2">Transmembrane protein</fullName>
    </submittedName>
</protein>
<accession>A0ABQ8XKK0</accession>
<feature type="region of interest" description="Disordered" evidence="1">
    <location>
        <begin position="126"/>
        <end position="154"/>
    </location>
</feature>
<organism evidence="2 3">
    <name type="scientific">Anaeramoeba flamelloides</name>
    <dbReference type="NCBI Taxonomy" id="1746091"/>
    <lineage>
        <taxon>Eukaryota</taxon>
        <taxon>Metamonada</taxon>
        <taxon>Anaeramoebidae</taxon>
        <taxon>Anaeramoeba</taxon>
    </lineage>
</organism>
<proteinExistence type="predicted"/>
<name>A0ABQ8XKK0_9EUKA</name>
<dbReference type="EMBL" id="JAOAOG010000298">
    <property type="protein sequence ID" value="KAJ6231809.1"/>
    <property type="molecule type" value="Genomic_DNA"/>
</dbReference>
<evidence type="ECO:0000256" key="1">
    <source>
        <dbReference type="SAM" id="MobiDB-lite"/>
    </source>
</evidence>
<feature type="compositionally biased region" description="Basic and acidic residues" evidence="1">
    <location>
        <begin position="180"/>
        <end position="217"/>
    </location>
</feature>
<dbReference type="Proteomes" id="UP001150062">
    <property type="component" value="Unassembled WGS sequence"/>
</dbReference>
<keyword evidence="2" id="KW-0812">Transmembrane</keyword>
<sequence>MGNITQIDKNIPKLSTKQFDRTFRRRNLTNECVAYVDKSCKIFRVTDFVLEVIPFQKNKLLYYPIEHICPETQQILNLKTKTALNVIGIQACNNTEGTLDIIWSFRRPNLPTLGLSKSFILPNIEKKQSTTKNKTKKEKNKKSKKKVKTKQKTPKLDGEFEIENCKYVEEQKETDEEEKNQETDKQQEKEKQEITKESETNENKKEKKTETKEEEKQNKKKKEIKTGKKIKKKRIKKKINKNTNKKRGLDDFDLESNKKIVKNKLIWTIVGVTPFNLDGKIIFQAKVKKIKKPKDLLRMRGIITKKQMQVNDLQKEVNELIRQNENKEEKKQLYTIQQESERLIESSTNIRKLKKKLELEILDLEEKIELREKEKLKMQVKENEEVNGNENENTNEREKETEEESHNEREKKLEKEKEKEKEKEREREKENEKAKEKEEEKNIMKKKMSFRNFYFESKSKIELPTEPENKKSFQEMEVERYLNSIKKKKLK</sequence>
<feature type="compositionally biased region" description="Basic residues" evidence="1">
    <location>
        <begin position="218"/>
        <end position="234"/>
    </location>
</feature>